<accession>A0AAX3Y2Y2</accession>
<dbReference type="Proteomes" id="UP001431544">
    <property type="component" value="Segment"/>
</dbReference>
<proteinExistence type="predicted"/>
<sequence length="84" mass="9745">MGNKKRKQSALVIKISDRGYLSEHNSIVDFNHARIIKSPKLADKLAKSFNNKTMNEIGMKYDLEFKIVTLEYSVNSVYKKYEDT</sequence>
<evidence type="ECO:0000313" key="2">
    <source>
        <dbReference type="Proteomes" id="UP001431544"/>
    </source>
</evidence>
<organism evidence="1 2">
    <name type="scientific">Staphylococcus phage 110</name>
    <dbReference type="NCBI Taxonomy" id="3038194"/>
    <lineage>
        <taxon>Viruses</taxon>
        <taxon>Duplodnaviria</taxon>
        <taxon>Heunggongvirae</taxon>
        <taxon>Uroviricota</taxon>
        <taxon>Caudoviricetes</taxon>
        <taxon>Herelleviridae</taxon>
        <taxon>Twortvirinae</taxon>
        <taxon>Sepunavirus</taxon>
    </lineage>
</organism>
<reference evidence="1" key="1">
    <citation type="journal article" date="2023" name="Front. Cell. Infect. Microbiol.">
        <title>Isolation and in vitro characterization of novel S. epidermidis phages for therapeutic applications.</title>
        <authorList>
            <person name="Strancar V."/>
            <person name="Marusic M."/>
            <person name="Tusar J."/>
            <person name="Pracek N."/>
            <person name="Kolenc M."/>
            <person name="Suster K."/>
            <person name="Horvat S."/>
            <person name="Janez N."/>
            <person name="Peterka M."/>
        </authorList>
    </citation>
    <scope>NUCLEOTIDE SEQUENCE</scope>
</reference>
<evidence type="ECO:0008006" key="3">
    <source>
        <dbReference type="Google" id="ProtNLM"/>
    </source>
</evidence>
<dbReference type="EMBL" id="OQ448195">
    <property type="protein sequence ID" value="WJJ58304.1"/>
    <property type="molecule type" value="Genomic_DNA"/>
</dbReference>
<evidence type="ECO:0000313" key="1">
    <source>
        <dbReference type="EMBL" id="WJJ58304.1"/>
    </source>
</evidence>
<protein>
    <recommendedName>
        <fullName evidence="3">Phage protein</fullName>
    </recommendedName>
</protein>
<name>A0AAX3Y2Y2_9CAUD</name>
<gene>
    <name evidence="1" type="ORF">110_00140</name>
</gene>